<reference evidence="1" key="1">
    <citation type="submission" date="2023-10" db="EMBL/GenBank/DDBJ databases">
        <title>Genome assembly of Pristionchus species.</title>
        <authorList>
            <person name="Yoshida K."/>
            <person name="Sommer R.J."/>
        </authorList>
    </citation>
    <scope>NUCLEOTIDE SEQUENCE</scope>
    <source>
        <strain evidence="1">RS0144</strain>
    </source>
</reference>
<accession>A0AAV5T4H3</accession>
<dbReference type="AlphaFoldDB" id="A0AAV5T4H3"/>
<name>A0AAV5T4H3_9BILA</name>
<keyword evidence="2" id="KW-1185">Reference proteome</keyword>
<sequence>IYSHVKLQHSIAISSFSFSARASAVSAIALSASLTTSARAFFVFSNASLRLSIVRSTPGSIPPSSFTNSSISFHSFASSSVFNRASYGSIPHLSLNTGHALSEF</sequence>
<feature type="non-terminal residue" evidence="1">
    <location>
        <position position="1"/>
    </location>
</feature>
<dbReference type="EMBL" id="BTSX01000003">
    <property type="protein sequence ID" value="GMS90410.1"/>
    <property type="molecule type" value="Genomic_DNA"/>
</dbReference>
<proteinExistence type="predicted"/>
<dbReference type="Proteomes" id="UP001432027">
    <property type="component" value="Unassembled WGS sequence"/>
</dbReference>
<organism evidence="1 2">
    <name type="scientific">Pristionchus entomophagus</name>
    <dbReference type="NCBI Taxonomy" id="358040"/>
    <lineage>
        <taxon>Eukaryota</taxon>
        <taxon>Metazoa</taxon>
        <taxon>Ecdysozoa</taxon>
        <taxon>Nematoda</taxon>
        <taxon>Chromadorea</taxon>
        <taxon>Rhabditida</taxon>
        <taxon>Rhabditina</taxon>
        <taxon>Diplogasteromorpha</taxon>
        <taxon>Diplogasteroidea</taxon>
        <taxon>Neodiplogasteridae</taxon>
        <taxon>Pristionchus</taxon>
    </lineage>
</organism>
<protein>
    <recommendedName>
        <fullName evidence="3">Secreted protein</fullName>
    </recommendedName>
</protein>
<evidence type="ECO:0000313" key="2">
    <source>
        <dbReference type="Proteomes" id="UP001432027"/>
    </source>
</evidence>
<evidence type="ECO:0008006" key="3">
    <source>
        <dbReference type="Google" id="ProtNLM"/>
    </source>
</evidence>
<feature type="non-terminal residue" evidence="1">
    <location>
        <position position="104"/>
    </location>
</feature>
<gene>
    <name evidence="1" type="ORF">PENTCL1PPCAC_12585</name>
</gene>
<evidence type="ECO:0000313" key="1">
    <source>
        <dbReference type="EMBL" id="GMS90410.1"/>
    </source>
</evidence>
<comment type="caution">
    <text evidence="1">The sequence shown here is derived from an EMBL/GenBank/DDBJ whole genome shotgun (WGS) entry which is preliminary data.</text>
</comment>